<accession>A0A497ERM7</accession>
<dbReference type="Gene3D" id="3.30.460.10">
    <property type="entry name" value="Beta Polymerase, domain 2"/>
    <property type="match status" value="1"/>
</dbReference>
<dbReference type="SUPFAM" id="SSF81301">
    <property type="entry name" value="Nucleotidyltransferase"/>
    <property type="match status" value="1"/>
</dbReference>
<dbReference type="Pfam" id="PF18765">
    <property type="entry name" value="Polbeta"/>
    <property type="match status" value="1"/>
</dbReference>
<evidence type="ECO:0000313" key="2">
    <source>
        <dbReference type="EMBL" id="RLE49702.1"/>
    </source>
</evidence>
<feature type="domain" description="Polymerase beta nucleotidyltransferase" evidence="1">
    <location>
        <begin position="2"/>
        <end position="56"/>
    </location>
</feature>
<reference evidence="2 3" key="1">
    <citation type="submission" date="2018-06" db="EMBL/GenBank/DDBJ databases">
        <title>Extensive metabolic versatility and redundancy in microbially diverse, dynamic hydrothermal sediments.</title>
        <authorList>
            <person name="Dombrowski N."/>
            <person name="Teske A."/>
            <person name="Baker B.J."/>
        </authorList>
    </citation>
    <scope>NUCLEOTIDE SEQUENCE [LARGE SCALE GENOMIC DNA]</scope>
    <source>
        <strain evidence="2">B34_G17</strain>
    </source>
</reference>
<sequence length="127" mass="14426">MLLFGSWARGEAREDSDVDILVLLRGRSSLELRSSLYKVVAKYVKKPLTLVDLDVDEVVKEDFVLSPLLLNAIADGVIIYDEGGYLRDLLDKGRRLLEKAELIRYKTPDGKYGWMRRDGKPLTAVEL</sequence>
<dbReference type="Proteomes" id="UP000272051">
    <property type="component" value="Unassembled WGS sequence"/>
</dbReference>
<evidence type="ECO:0000313" key="3">
    <source>
        <dbReference type="Proteomes" id="UP000272051"/>
    </source>
</evidence>
<organism evidence="2 3">
    <name type="scientific">Thermoproteota archaeon</name>
    <dbReference type="NCBI Taxonomy" id="2056631"/>
    <lineage>
        <taxon>Archaea</taxon>
        <taxon>Thermoproteota</taxon>
    </lineage>
</organism>
<dbReference type="AlphaFoldDB" id="A0A497ERM7"/>
<name>A0A497ERM7_9CREN</name>
<protein>
    <submittedName>
        <fullName evidence="2">Nucleotidyltransferase domain-containing protein</fullName>
    </submittedName>
</protein>
<dbReference type="InterPro" id="IPR043519">
    <property type="entry name" value="NT_sf"/>
</dbReference>
<proteinExistence type="predicted"/>
<dbReference type="GO" id="GO:0016740">
    <property type="term" value="F:transferase activity"/>
    <property type="evidence" value="ECO:0007669"/>
    <property type="project" value="UniProtKB-KW"/>
</dbReference>
<evidence type="ECO:0000259" key="1">
    <source>
        <dbReference type="Pfam" id="PF18765"/>
    </source>
</evidence>
<dbReference type="InterPro" id="IPR041633">
    <property type="entry name" value="Polbeta"/>
</dbReference>
<dbReference type="PANTHER" id="PTHR33933:SF1">
    <property type="entry name" value="PROTEIN ADENYLYLTRANSFERASE MNTA-RELATED"/>
    <property type="match status" value="1"/>
</dbReference>
<dbReference type="CDD" id="cd05403">
    <property type="entry name" value="NT_KNTase_like"/>
    <property type="match status" value="1"/>
</dbReference>
<comment type="caution">
    <text evidence="2">The sequence shown here is derived from an EMBL/GenBank/DDBJ whole genome shotgun (WGS) entry which is preliminary data.</text>
</comment>
<dbReference type="EMBL" id="QMQX01000198">
    <property type="protein sequence ID" value="RLE49702.1"/>
    <property type="molecule type" value="Genomic_DNA"/>
</dbReference>
<dbReference type="PANTHER" id="PTHR33933">
    <property type="entry name" value="NUCLEOTIDYLTRANSFERASE"/>
    <property type="match status" value="1"/>
</dbReference>
<gene>
    <name evidence="2" type="ORF">DRJ33_08010</name>
</gene>
<dbReference type="InterPro" id="IPR052548">
    <property type="entry name" value="Type_VII_TA_antitoxin"/>
</dbReference>